<evidence type="ECO:0000313" key="2">
    <source>
        <dbReference type="Proteomes" id="UP000789901"/>
    </source>
</evidence>
<sequence length="161" mass="19513">MQRGPIMIERLDPDVYETVKRDFYLLSFRLEYWTSSQSEYDKSARRQEFKGLLGQKNQHADKNLKVYWDRIYMNEENNQLLEKMHGGILQRLTDQDEELNQKFWLSSFTYQKKDVHKSRRRILNFLRFSTMSITSENDDSDDNNIDKRNLKDFSFGEFVDD</sequence>
<reference evidence="1 2" key="1">
    <citation type="submission" date="2021-06" db="EMBL/GenBank/DDBJ databases">
        <authorList>
            <person name="Kallberg Y."/>
            <person name="Tangrot J."/>
            <person name="Rosling A."/>
        </authorList>
    </citation>
    <scope>NUCLEOTIDE SEQUENCE [LARGE SCALE GENOMIC DNA]</scope>
    <source>
        <strain evidence="1 2">120-4 pot B 10/14</strain>
    </source>
</reference>
<gene>
    <name evidence="1" type="ORF">GMARGA_LOCUS12403</name>
</gene>
<proteinExistence type="predicted"/>
<evidence type="ECO:0000313" key="1">
    <source>
        <dbReference type="EMBL" id="CAG8705392.1"/>
    </source>
</evidence>
<dbReference type="Proteomes" id="UP000789901">
    <property type="component" value="Unassembled WGS sequence"/>
</dbReference>
<name>A0ABN7V0H4_GIGMA</name>
<dbReference type="EMBL" id="CAJVQB010007558">
    <property type="protein sequence ID" value="CAG8705392.1"/>
    <property type="molecule type" value="Genomic_DNA"/>
</dbReference>
<organism evidence="1 2">
    <name type="scientific">Gigaspora margarita</name>
    <dbReference type="NCBI Taxonomy" id="4874"/>
    <lineage>
        <taxon>Eukaryota</taxon>
        <taxon>Fungi</taxon>
        <taxon>Fungi incertae sedis</taxon>
        <taxon>Mucoromycota</taxon>
        <taxon>Glomeromycotina</taxon>
        <taxon>Glomeromycetes</taxon>
        <taxon>Diversisporales</taxon>
        <taxon>Gigasporaceae</taxon>
        <taxon>Gigaspora</taxon>
    </lineage>
</organism>
<protein>
    <submittedName>
        <fullName evidence="1">38612_t:CDS:1</fullName>
    </submittedName>
</protein>
<comment type="caution">
    <text evidence="1">The sequence shown here is derived from an EMBL/GenBank/DDBJ whole genome shotgun (WGS) entry which is preliminary data.</text>
</comment>
<keyword evidence="2" id="KW-1185">Reference proteome</keyword>
<accession>A0ABN7V0H4</accession>